<dbReference type="PROSITE" id="PS50928">
    <property type="entry name" value="ABC_TM1"/>
    <property type="match status" value="1"/>
</dbReference>
<evidence type="ECO:0000256" key="2">
    <source>
        <dbReference type="ARBA" id="ARBA00022448"/>
    </source>
</evidence>
<keyword evidence="10" id="KW-1185">Reference proteome</keyword>
<dbReference type="RefSeq" id="WP_307337145.1">
    <property type="nucleotide sequence ID" value="NZ_JAUSUQ010000004.1"/>
</dbReference>
<dbReference type="Pfam" id="PF00528">
    <property type="entry name" value="BPD_transp_1"/>
    <property type="match status" value="1"/>
</dbReference>
<gene>
    <name evidence="9" type="ORF">J2S00_001355</name>
</gene>
<dbReference type="PANTHER" id="PTHR43744:SF12">
    <property type="entry name" value="ABC TRANSPORTER PERMEASE PROTEIN MG189-RELATED"/>
    <property type="match status" value="1"/>
</dbReference>
<dbReference type="InterPro" id="IPR035906">
    <property type="entry name" value="MetI-like_sf"/>
</dbReference>
<keyword evidence="9" id="KW-0762">Sugar transport</keyword>
<name>A0ABU0CRT3_9BACI</name>
<keyword evidence="4 7" id="KW-0812">Transmembrane</keyword>
<comment type="caution">
    <text evidence="9">The sequence shown here is derived from an EMBL/GenBank/DDBJ whole genome shotgun (WGS) entry which is preliminary data.</text>
</comment>
<comment type="similarity">
    <text evidence="7">Belongs to the binding-protein-dependent transport system permease family.</text>
</comment>
<feature type="transmembrane region" description="Helical" evidence="7">
    <location>
        <begin position="110"/>
        <end position="132"/>
    </location>
</feature>
<dbReference type="PANTHER" id="PTHR43744">
    <property type="entry name" value="ABC TRANSPORTER PERMEASE PROTEIN MG189-RELATED-RELATED"/>
    <property type="match status" value="1"/>
</dbReference>
<proteinExistence type="inferred from homology"/>
<dbReference type="SUPFAM" id="SSF161098">
    <property type="entry name" value="MetI-like"/>
    <property type="match status" value="1"/>
</dbReference>
<dbReference type="Gene3D" id="1.10.3720.10">
    <property type="entry name" value="MetI-like"/>
    <property type="match status" value="1"/>
</dbReference>
<evidence type="ECO:0000256" key="5">
    <source>
        <dbReference type="ARBA" id="ARBA00022989"/>
    </source>
</evidence>
<keyword evidence="6 7" id="KW-0472">Membrane</keyword>
<protein>
    <submittedName>
        <fullName evidence="9">Multiple sugar transport system permease protein</fullName>
    </submittedName>
</protein>
<evidence type="ECO:0000256" key="6">
    <source>
        <dbReference type="ARBA" id="ARBA00023136"/>
    </source>
</evidence>
<reference evidence="9 10" key="1">
    <citation type="submission" date="2023-07" db="EMBL/GenBank/DDBJ databases">
        <title>Genomic Encyclopedia of Type Strains, Phase IV (KMG-IV): sequencing the most valuable type-strain genomes for metagenomic binning, comparative biology and taxonomic classification.</title>
        <authorList>
            <person name="Goeker M."/>
        </authorList>
    </citation>
    <scope>NUCLEOTIDE SEQUENCE [LARGE SCALE GENOMIC DNA]</scope>
    <source>
        <strain evidence="9 10">DSM 17740</strain>
    </source>
</reference>
<evidence type="ECO:0000256" key="7">
    <source>
        <dbReference type="RuleBase" id="RU363032"/>
    </source>
</evidence>
<evidence type="ECO:0000256" key="3">
    <source>
        <dbReference type="ARBA" id="ARBA00022475"/>
    </source>
</evidence>
<dbReference type="EMBL" id="JAUSUQ010000004">
    <property type="protein sequence ID" value="MDQ0338569.1"/>
    <property type="molecule type" value="Genomic_DNA"/>
</dbReference>
<evidence type="ECO:0000256" key="1">
    <source>
        <dbReference type="ARBA" id="ARBA00004651"/>
    </source>
</evidence>
<keyword evidence="5 7" id="KW-1133">Transmembrane helix</keyword>
<feature type="transmembrane region" description="Helical" evidence="7">
    <location>
        <begin position="37"/>
        <end position="62"/>
    </location>
</feature>
<dbReference type="CDD" id="cd06261">
    <property type="entry name" value="TM_PBP2"/>
    <property type="match status" value="1"/>
</dbReference>
<comment type="subcellular location">
    <subcellularLocation>
        <location evidence="1 7">Cell membrane</location>
        <topology evidence="1 7">Multi-pass membrane protein</topology>
    </subcellularLocation>
</comment>
<dbReference type="Proteomes" id="UP001232445">
    <property type="component" value="Unassembled WGS sequence"/>
</dbReference>
<feature type="transmembrane region" description="Helical" evidence="7">
    <location>
        <begin position="68"/>
        <end position="89"/>
    </location>
</feature>
<evidence type="ECO:0000259" key="8">
    <source>
        <dbReference type="PROSITE" id="PS50928"/>
    </source>
</evidence>
<feature type="transmembrane region" description="Helical" evidence="7">
    <location>
        <begin position="6"/>
        <end position="25"/>
    </location>
</feature>
<feature type="domain" description="ABC transmembrane type-1" evidence="8">
    <location>
        <begin position="1"/>
        <end position="188"/>
    </location>
</feature>
<evidence type="ECO:0000256" key="4">
    <source>
        <dbReference type="ARBA" id="ARBA00022692"/>
    </source>
</evidence>
<accession>A0ABU0CRT3</accession>
<evidence type="ECO:0000313" key="9">
    <source>
        <dbReference type="EMBL" id="MDQ0338569.1"/>
    </source>
</evidence>
<evidence type="ECO:0000313" key="10">
    <source>
        <dbReference type="Proteomes" id="UP001232445"/>
    </source>
</evidence>
<keyword evidence="2 7" id="KW-0813">Transport</keyword>
<dbReference type="InterPro" id="IPR000515">
    <property type="entry name" value="MetI-like"/>
</dbReference>
<organism evidence="9 10">
    <name type="scientific">Caldalkalibacillus uzonensis</name>
    <dbReference type="NCBI Taxonomy" id="353224"/>
    <lineage>
        <taxon>Bacteria</taxon>
        <taxon>Bacillati</taxon>
        <taxon>Bacillota</taxon>
        <taxon>Bacilli</taxon>
        <taxon>Bacillales</taxon>
        <taxon>Bacillaceae</taxon>
        <taxon>Caldalkalibacillus</taxon>
    </lineage>
</organism>
<feature type="transmembrane region" description="Helical" evidence="7">
    <location>
        <begin position="167"/>
        <end position="188"/>
    </location>
</feature>
<keyword evidence="3" id="KW-1003">Cell membrane</keyword>
<sequence>MNSMIITVIPVLTQVFLCTLLGYIFAKKRFKGKEVIFWLMMAMVMVPKQLLIIPNYILYSWFNWINTLYPMIVPELWGIMGVFLLRQYMQSIPRELEEAAYMDGAGDFRIFFSIIMPLSAPAMAVVGTFAFISNWNDFFTPLIFTTQEHMFPLTVGMASLLDREGSFGVQMAVATVSFIPSFLIFLFFQKYFTEGISLSGIKT</sequence>